<reference evidence="3 4" key="1">
    <citation type="submission" date="2016-04" db="EMBL/GenBank/DDBJ databases">
        <title>Genome sequence of Clostridium magnum DSM 2767.</title>
        <authorList>
            <person name="Poehlein A."/>
            <person name="Uhlig R."/>
            <person name="Fischer R."/>
            <person name="Bahl H."/>
            <person name="Daniel R."/>
        </authorList>
    </citation>
    <scope>NUCLEOTIDE SEQUENCE [LARGE SCALE GENOMIC DNA]</scope>
    <source>
        <strain evidence="3 4">DSM 2767</strain>
    </source>
</reference>
<dbReference type="InterPro" id="IPR018649">
    <property type="entry name" value="SHOCT"/>
</dbReference>
<dbReference type="PATRIC" id="fig|1121326.3.peg.3266"/>
<dbReference type="STRING" id="1121326.CLMAG_32350"/>
<evidence type="ECO:0000259" key="2">
    <source>
        <dbReference type="Pfam" id="PF09851"/>
    </source>
</evidence>
<feature type="transmembrane region" description="Helical" evidence="1">
    <location>
        <begin position="21"/>
        <end position="44"/>
    </location>
</feature>
<organism evidence="3 4">
    <name type="scientific">Clostridium magnum DSM 2767</name>
    <dbReference type="NCBI Taxonomy" id="1121326"/>
    <lineage>
        <taxon>Bacteria</taxon>
        <taxon>Bacillati</taxon>
        <taxon>Bacillota</taxon>
        <taxon>Clostridia</taxon>
        <taxon>Eubacteriales</taxon>
        <taxon>Clostridiaceae</taxon>
        <taxon>Clostridium</taxon>
    </lineage>
</organism>
<keyword evidence="4" id="KW-1185">Reference proteome</keyword>
<keyword evidence="1" id="KW-0472">Membrane</keyword>
<accession>A0A161XB30</accession>
<evidence type="ECO:0000256" key="1">
    <source>
        <dbReference type="SAM" id="Phobius"/>
    </source>
</evidence>
<comment type="caution">
    <text evidence="3">The sequence shown here is derived from an EMBL/GenBank/DDBJ whole genome shotgun (WGS) entry which is preliminary data.</text>
</comment>
<dbReference type="Proteomes" id="UP000076603">
    <property type="component" value="Unassembled WGS sequence"/>
</dbReference>
<dbReference type="RefSeq" id="WP_066624234.1">
    <property type="nucleotide sequence ID" value="NZ_FQXL01000005.1"/>
</dbReference>
<dbReference type="Pfam" id="PF09851">
    <property type="entry name" value="SHOCT"/>
    <property type="match status" value="1"/>
</dbReference>
<sequence>MFCGFGGPGIAAGTGFGFSPWMYMMMGIRMLIFIGLIILGVRFLKNYTMNSNSALKILDEKFAKGEISEEEYINRRTVIVQKR</sequence>
<protein>
    <recommendedName>
        <fullName evidence="2">SHOCT domain-containing protein</fullName>
    </recommendedName>
</protein>
<keyword evidence="1" id="KW-0812">Transmembrane</keyword>
<evidence type="ECO:0000313" key="4">
    <source>
        <dbReference type="Proteomes" id="UP000076603"/>
    </source>
</evidence>
<dbReference type="OrthoDB" id="5461404at2"/>
<dbReference type="AlphaFoldDB" id="A0A161XB30"/>
<dbReference type="EMBL" id="LWAE01000003">
    <property type="protein sequence ID" value="KZL91476.1"/>
    <property type="molecule type" value="Genomic_DNA"/>
</dbReference>
<proteinExistence type="predicted"/>
<keyword evidence="1" id="KW-1133">Transmembrane helix</keyword>
<feature type="domain" description="SHOCT" evidence="2">
    <location>
        <begin position="54"/>
        <end position="78"/>
    </location>
</feature>
<evidence type="ECO:0000313" key="3">
    <source>
        <dbReference type="EMBL" id="KZL91476.1"/>
    </source>
</evidence>
<name>A0A161XB30_9CLOT</name>
<gene>
    <name evidence="3" type="ORF">CLMAG_32350</name>
</gene>